<dbReference type="GO" id="GO:0004527">
    <property type="term" value="F:exonuclease activity"/>
    <property type="evidence" value="ECO:0007669"/>
    <property type="project" value="UniProtKB-KW"/>
</dbReference>
<evidence type="ECO:0000256" key="3">
    <source>
        <dbReference type="ARBA" id="ARBA00022801"/>
    </source>
</evidence>
<dbReference type="GO" id="GO:0006281">
    <property type="term" value="P:DNA repair"/>
    <property type="evidence" value="ECO:0007669"/>
    <property type="project" value="UniProtKB-ARBA"/>
</dbReference>
<evidence type="ECO:0000313" key="5">
    <source>
        <dbReference type="EMBL" id="KAK4320174.1"/>
    </source>
</evidence>
<dbReference type="EMBL" id="JAWZYT010000686">
    <property type="protein sequence ID" value="KAK4320174.1"/>
    <property type="molecule type" value="Genomic_DNA"/>
</dbReference>
<evidence type="ECO:0000256" key="2">
    <source>
        <dbReference type="ARBA" id="ARBA00022759"/>
    </source>
</evidence>
<keyword evidence="1" id="KW-0540">Nuclease</keyword>
<organism evidence="5 6">
    <name type="scientific">Petrolisthes manimaculis</name>
    <dbReference type="NCBI Taxonomy" id="1843537"/>
    <lineage>
        <taxon>Eukaryota</taxon>
        <taxon>Metazoa</taxon>
        <taxon>Ecdysozoa</taxon>
        <taxon>Arthropoda</taxon>
        <taxon>Crustacea</taxon>
        <taxon>Multicrustacea</taxon>
        <taxon>Malacostraca</taxon>
        <taxon>Eumalacostraca</taxon>
        <taxon>Eucarida</taxon>
        <taxon>Decapoda</taxon>
        <taxon>Pleocyemata</taxon>
        <taxon>Anomura</taxon>
        <taxon>Galatheoidea</taxon>
        <taxon>Porcellanidae</taxon>
        <taxon>Petrolisthes</taxon>
    </lineage>
</organism>
<evidence type="ECO:0000313" key="6">
    <source>
        <dbReference type="Proteomes" id="UP001292094"/>
    </source>
</evidence>
<reference evidence="5" key="1">
    <citation type="submission" date="2023-11" db="EMBL/GenBank/DDBJ databases">
        <title>Genome assemblies of two species of porcelain crab, Petrolisthes cinctipes and Petrolisthes manimaculis (Anomura: Porcellanidae).</title>
        <authorList>
            <person name="Angst P."/>
        </authorList>
    </citation>
    <scope>NUCLEOTIDE SEQUENCE</scope>
    <source>
        <strain evidence="5">PB745_02</strain>
        <tissue evidence="5">Gill</tissue>
    </source>
</reference>
<evidence type="ECO:0000256" key="4">
    <source>
        <dbReference type="ARBA" id="ARBA00022839"/>
    </source>
</evidence>
<comment type="caution">
    <text evidence="5">The sequence shown here is derived from an EMBL/GenBank/DDBJ whole genome shotgun (WGS) entry which is preliminary data.</text>
</comment>
<keyword evidence="3" id="KW-0378">Hydrolase</keyword>
<name>A0AAE1Q5T5_9EUCA</name>
<dbReference type="Pfam" id="PF01771">
    <property type="entry name" value="Viral_alk_exo"/>
    <property type="match status" value="1"/>
</dbReference>
<evidence type="ECO:0000256" key="1">
    <source>
        <dbReference type="ARBA" id="ARBA00022722"/>
    </source>
</evidence>
<dbReference type="Gene3D" id="3.90.320.10">
    <property type="match status" value="1"/>
</dbReference>
<dbReference type="InterPro" id="IPR034720">
    <property type="entry name" value="Viral_alk_exo"/>
</dbReference>
<proteinExistence type="predicted"/>
<gene>
    <name evidence="5" type="ORF">Pmani_008938</name>
</gene>
<accession>A0AAE1Q5T5</accession>
<keyword evidence="6" id="KW-1185">Reference proteome</keyword>
<dbReference type="SUPFAM" id="SSF52980">
    <property type="entry name" value="Restriction endonuclease-like"/>
    <property type="match status" value="1"/>
</dbReference>
<dbReference type="Proteomes" id="UP001292094">
    <property type="component" value="Unassembled WGS sequence"/>
</dbReference>
<dbReference type="InterPro" id="IPR051703">
    <property type="entry name" value="NF-kappa-B_Signaling_Reg"/>
</dbReference>
<dbReference type="GO" id="GO:0004519">
    <property type="term" value="F:endonuclease activity"/>
    <property type="evidence" value="ECO:0007669"/>
    <property type="project" value="UniProtKB-KW"/>
</dbReference>
<protein>
    <submittedName>
        <fullName evidence="5">Uncharacterized protein</fullName>
    </submittedName>
</protein>
<dbReference type="PANTHER" id="PTHR46609:SF8">
    <property type="entry name" value="YQAJ VIRAL RECOMBINASE DOMAIN-CONTAINING PROTEIN"/>
    <property type="match status" value="1"/>
</dbReference>
<sequence>MVATLLSSVPIYYRASFPDVLPISILRDTSNPRPCDPHPTFYNPCDLKEGSGDRIRAAILRMVAGIQAGILQVLQPASQVSIPRNIPKLFESFQQEQHSDTFEDFLPFLARKIVDNDCAYIEKYTRKQSESGIWKKQRIGAITASIFHRVVKYADSKQDNYIVNSIMGLSEFSGNDATKYGLRTEKLVKSLYAQHLKIILTAKSQIVGY</sequence>
<keyword evidence="2" id="KW-0255">Endonuclease</keyword>
<keyword evidence="4" id="KW-0269">Exonuclease</keyword>
<dbReference type="InterPro" id="IPR011604">
    <property type="entry name" value="PDDEXK-like_dom_sf"/>
</dbReference>
<dbReference type="InterPro" id="IPR011335">
    <property type="entry name" value="Restrct_endonuc-II-like"/>
</dbReference>
<dbReference type="PANTHER" id="PTHR46609">
    <property type="entry name" value="EXONUCLEASE, PHAGE-TYPE/RECB, C-TERMINAL DOMAIN-CONTAINING PROTEIN"/>
    <property type="match status" value="1"/>
</dbReference>
<dbReference type="AlphaFoldDB" id="A0AAE1Q5T5"/>